<keyword evidence="1" id="KW-1133">Transmembrane helix</keyword>
<keyword evidence="1" id="KW-0812">Transmembrane</keyword>
<dbReference type="InterPro" id="IPR025241">
    <property type="entry name" value="DUF4190"/>
</dbReference>
<dbReference type="Proteomes" id="UP000197025">
    <property type="component" value="Unassembled WGS sequence"/>
</dbReference>
<keyword evidence="1" id="KW-0472">Membrane</keyword>
<evidence type="ECO:0000259" key="2">
    <source>
        <dbReference type="Pfam" id="PF13828"/>
    </source>
</evidence>
<dbReference type="OrthoDB" id="162810at2"/>
<proteinExistence type="predicted"/>
<evidence type="ECO:0000313" key="4">
    <source>
        <dbReference type="Proteomes" id="UP000197025"/>
    </source>
</evidence>
<dbReference type="RefSeq" id="WP_088572086.1">
    <property type="nucleotide sequence ID" value="NZ_FYEK01000066.1"/>
</dbReference>
<dbReference type="Pfam" id="PF13828">
    <property type="entry name" value="DUF4190"/>
    <property type="match status" value="1"/>
</dbReference>
<gene>
    <name evidence="3" type="ORF">SAMN02746019_00016410</name>
</gene>
<sequence length="111" mass="10764">MEAPAIPPSPAASKTSGKAIASLILSLLGLVGVLPLIGSILGIIFGNQAKGEIARSGGDLTGEGLAEAGVIIGWVGLALSVIGTICALLILGSTIGLGFCSALIGGILTSR</sequence>
<evidence type="ECO:0000256" key="1">
    <source>
        <dbReference type="SAM" id="Phobius"/>
    </source>
</evidence>
<dbReference type="InParanoid" id="A0A212RJY6"/>
<accession>A0A212RJY6</accession>
<feature type="transmembrane region" description="Helical" evidence="1">
    <location>
        <begin position="88"/>
        <end position="108"/>
    </location>
</feature>
<keyword evidence="4" id="KW-1185">Reference proteome</keyword>
<feature type="transmembrane region" description="Helical" evidence="1">
    <location>
        <begin position="20"/>
        <end position="45"/>
    </location>
</feature>
<dbReference type="AlphaFoldDB" id="A0A212RJY6"/>
<reference evidence="4" key="1">
    <citation type="submission" date="2017-06" db="EMBL/GenBank/DDBJ databases">
        <authorList>
            <person name="Varghese N."/>
            <person name="Submissions S."/>
        </authorList>
    </citation>
    <scope>NUCLEOTIDE SEQUENCE [LARGE SCALE GENOMIC DNA]</scope>
    <source>
        <strain evidence="4">JAD2</strain>
    </source>
</reference>
<feature type="transmembrane region" description="Helical" evidence="1">
    <location>
        <begin position="65"/>
        <end position="82"/>
    </location>
</feature>
<evidence type="ECO:0000313" key="3">
    <source>
        <dbReference type="EMBL" id="SNB72762.1"/>
    </source>
</evidence>
<feature type="domain" description="DUF4190" evidence="2">
    <location>
        <begin position="18"/>
        <end position="82"/>
    </location>
</feature>
<dbReference type="EMBL" id="FYEK01000066">
    <property type="protein sequence ID" value="SNB72762.1"/>
    <property type="molecule type" value="Genomic_DNA"/>
</dbReference>
<protein>
    <recommendedName>
        <fullName evidence="2">DUF4190 domain-containing protein</fullName>
    </recommendedName>
</protein>
<organism evidence="3 4">
    <name type="scientific">Thermoflexus hugenholtzii JAD2</name>
    <dbReference type="NCBI Taxonomy" id="877466"/>
    <lineage>
        <taxon>Bacteria</taxon>
        <taxon>Bacillati</taxon>
        <taxon>Chloroflexota</taxon>
        <taxon>Thermoflexia</taxon>
        <taxon>Thermoflexales</taxon>
        <taxon>Thermoflexaceae</taxon>
        <taxon>Thermoflexus</taxon>
    </lineage>
</organism>
<name>A0A212RJY6_9CHLR</name>